<dbReference type="RefSeq" id="XP_005092087.2">
    <property type="nucleotide sequence ID" value="XM_005092030.2"/>
</dbReference>
<reference evidence="3" key="1">
    <citation type="submission" date="2025-08" db="UniProtKB">
        <authorList>
            <consortium name="RefSeq"/>
        </authorList>
    </citation>
    <scope>IDENTIFICATION</scope>
</reference>
<feature type="transmembrane region" description="Helical" evidence="1">
    <location>
        <begin position="74"/>
        <end position="99"/>
    </location>
</feature>
<proteinExistence type="predicted"/>
<dbReference type="GeneID" id="101854234"/>
<keyword evidence="1" id="KW-1133">Transmembrane helix</keyword>
<accession>A0ABM0JES9</accession>
<evidence type="ECO:0000313" key="3">
    <source>
        <dbReference type="RefSeq" id="XP_005092087.2"/>
    </source>
</evidence>
<keyword evidence="2" id="KW-1185">Reference proteome</keyword>
<keyword evidence="1" id="KW-0812">Transmembrane</keyword>
<gene>
    <name evidence="3" type="primary">LOC101854234</name>
</gene>
<sequence>MEGCALCIMLVVVIVDIVMTFRRCCKKKWFLGLSMLCLLADMLSIASVLIAYQCRMDLGKIFPNDRLYTGTDDWALWAFKLACFNVVIVNTSAIVTFLARNSGNER</sequence>
<keyword evidence="1" id="KW-0472">Membrane</keyword>
<evidence type="ECO:0000256" key="1">
    <source>
        <dbReference type="SAM" id="Phobius"/>
    </source>
</evidence>
<organism evidence="2 3">
    <name type="scientific">Aplysia californica</name>
    <name type="common">California sea hare</name>
    <dbReference type="NCBI Taxonomy" id="6500"/>
    <lineage>
        <taxon>Eukaryota</taxon>
        <taxon>Metazoa</taxon>
        <taxon>Spiralia</taxon>
        <taxon>Lophotrochozoa</taxon>
        <taxon>Mollusca</taxon>
        <taxon>Gastropoda</taxon>
        <taxon>Heterobranchia</taxon>
        <taxon>Euthyneura</taxon>
        <taxon>Tectipleura</taxon>
        <taxon>Aplysiida</taxon>
        <taxon>Aplysioidea</taxon>
        <taxon>Aplysiidae</taxon>
        <taxon>Aplysia</taxon>
    </lineage>
</organism>
<name>A0ABM0JES9_APLCA</name>
<protein>
    <submittedName>
        <fullName evidence="3">Uncharacterized protein LOC101854234</fullName>
    </submittedName>
</protein>
<dbReference type="Proteomes" id="UP000694888">
    <property type="component" value="Unplaced"/>
</dbReference>
<evidence type="ECO:0000313" key="2">
    <source>
        <dbReference type="Proteomes" id="UP000694888"/>
    </source>
</evidence>
<feature type="transmembrane region" description="Helical" evidence="1">
    <location>
        <begin position="30"/>
        <end position="53"/>
    </location>
</feature>